<dbReference type="SUPFAM" id="SSF56784">
    <property type="entry name" value="HAD-like"/>
    <property type="match status" value="1"/>
</dbReference>
<evidence type="ECO:0000313" key="2">
    <source>
        <dbReference type="Proteomes" id="UP000502248"/>
    </source>
</evidence>
<dbReference type="Pfam" id="PF13419">
    <property type="entry name" value="HAD_2"/>
    <property type="match status" value="1"/>
</dbReference>
<protein>
    <submittedName>
        <fullName evidence="1">HAD-IA family hydrolase</fullName>
    </submittedName>
</protein>
<dbReference type="EMBL" id="CP051680">
    <property type="protein sequence ID" value="QJD82662.1"/>
    <property type="molecule type" value="Genomic_DNA"/>
</dbReference>
<dbReference type="InterPro" id="IPR036412">
    <property type="entry name" value="HAD-like_sf"/>
</dbReference>
<keyword evidence="1" id="KW-0378">Hydrolase</keyword>
<dbReference type="SFLD" id="SFLDG01129">
    <property type="entry name" value="C1.5:_HAD__Beta-PGM__Phosphata"/>
    <property type="match status" value="1"/>
</dbReference>
<dbReference type="PANTHER" id="PTHR47478:SF1">
    <property type="entry name" value="PYRIMIDINE 5'-NUCLEOTIDASE YJJG"/>
    <property type="match status" value="1"/>
</dbReference>
<dbReference type="PANTHER" id="PTHR47478">
    <property type="match status" value="1"/>
</dbReference>
<dbReference type="Gene3D" id="1.10.150.240">
    <property type="entry name" value="Putative phosphatase, domain 2"/>
    <property type="match status" value="1"/>
</dbReference>
<dbReference type="InterPro" id="IPR023198">
    <property type="entry name" value="PGP-like_dom2"/>
</dbReference>
<dbReference type="Gene3D" id="3.40.50.1000">
    <property type="entry name" value="HAD superfamily/HAD-like"/>
    <property type="match status" value="1"/>
</dbReference>
<dbReference type="NCBIfam" id="TIGR01549">
    <property type="entry name" value="HAD-SF-IA-v1"/>
    <property type="match status" value="1"/>
</dbReference>
<dbReference type="GO" id="GO:0016787">
    <property type="term" value="F:hydrolase activity"/>
    <property type="evidence" value="ECO:0007669"/>
    <property type="project" value="UniProtKB-KW"/>
</dbReference>
<dbReference type="InterPro" id="IPR052550">
    <property type="entry name" value="Pyrimidine_5'-ntase_YjjG"/>
</dbReference>
<name>A0A7Z2VGK3_9BACL</name>
<reference evidence="1 2" key="1">
    <citation type="submission" date="2020-04" db="EMBL/GenBank/DDBJ databases">
        <title>Genome sequencing of novel species.</title>
        <authorList>
            <person name="Heo J."/>
            <person name="Kim S.-J."/>
            <person name="Kim J.-S."/>
            <person name="Hong S.-B."/>
            <person name="Kwon S.-W."/>
        </authorList>
    </citation>
    <scope>NUCLEOTIDE SEQUENCE [LARGE SCALE GENOMIC DNA]</scope>
    <source>
        <strain evidence="1 2">MFER-1</strain>
    </source>
</reference>
<organism evidence="1 2">
    <name type="scientific">Cohnella herbarum</name>
    <dbReference type="NCBI Taxonomy" id="2728023"/>
    <lineage>
        <taxon>Bacteria</taxon>
        <taxon>Bacillati</taxon>
        <taxon>Bacillota</taxon>
        <taxon>Bacilli</taxon>
        <taxon>Bacillales</taxon>
        <taxon>Paenibacillaceae</taxon>
        <taxon>Cohnella</taxon>
    </lineage>
</organism>
<proteinExistence type="predicted"/>
<dbReference type="KEGG" id="cheb:HH215_05315"/>
<evidence type="ECO:0000313" key="1">
    <source>
        <dbReference type="EMBL" id="QJD82662.1"/>
    </source>
</evidence>
<dbReference type="Proteomes" id="UP000502248">
    <property type="component" value="Chromosome"/>
</dbReference>
<accession>A0A7Z2VGK3</accession>
<gene>
    <name evidence="1" type="ORF">HH215_05315</name>
</gene>
<dbReference type="SFLD" id="SFLDS00003">
    <property type="entry name" value="Haloacid_Dehalogenase"/>
    <property type="match status" value="1"/>
</dbReference>
<dbReference type="AlphaFoldDB" id="A0A7Z2VGK3"/>
<dbReference type="PRINTS" id="PR00413">
    <property type="entry name" value="HADHALOGNASE"/>
</dbReference>
<dbReference type="InterPro" id="IPR041492">
    <property type="entry name" value="HAD_2"/>
</dbReference>
<keyword evidence="2" id="KW-1185">Reference proteome</keyword>
<dbReference type="RefSeq" id="WP_169278960.1">
    <property type="nucleotide sequence ID" value="NZ_CP051680.1"/>
</dbReference>
<sequence length="236" mass="27541">MYKAIIFDLDNTLLDYSFSELDSMKRTVRDHNLFVDEDTMWEAFWESFTKHNFRHWMDFTNKRGSHKSIEEVLISSFRDSINLSPSQHELLTNTYWNYFCNTCYFEDGAQEVLHSLGSQYKLGIISNGISVAQKKRLTAGNVYELFHSIVVSDEVGVGKPRKEIFDISLRELGLSNREVLFIGDSLAYDYQGAKNADVDFCFYNRTDERMTDEHNPKFTIRKLQDLIRVLSTPLIP</sequence>
<dbReference type="InterPro" id="IPR006439">
    <property type="entry name" value="HAD-SF_hydro_IA"/>
</dbReference>
<dbReference type="InterPro" id="IPR023214">
    <property type="entry name" value="HAD_sf"/>
</dbReference>